<evidence type="ECO:0000256" key="2">
    <source>
        <dbReference type="ARBA" id="ARBA00022771"/>
    </source>
</evidence>
<dbReference type="InterPro" id="IPR000433">
    <property type="entry name" value="Znf_ZZ"/>
</dbReference>
<dbReference type="GO" id="GO:0016567">
    <property type="term" value="P:protein ubiquitination"/>
    <property type="evidence" value="ECO:0007669"/>
    <property type="project" value="InterPro"/>
</dbReference>
<evidence type="ECO:0000256" key="4">
    <source>
        <dbReference type="SAM" id="MobiDB-lite"/>
    </source>
</evidence>
<accession>A0A7S2GAM2</accession>
<dbReference type="CDD" id="cd16655">
    <property type="entry name" value="RING-Ubox_WDSUB1-like"/>
    <property type="match status" value="1"/>
</dbReference>
<dbReference type="GO" id="GO:0008270">
    <property type="term" value="F:zinc ion binding"/>
    <property type="evidence" value="ECO:0007669"/>
    <property type="project" value="UniProtKB-KW"/>
</dbReference>
<gene>
    <name evidence="6" type="ORF">FPAR1323_LOCUS14613</name>
</gene>
<keyword evidence="1" id="KW-0479">Metal-binding</keyword>
<dbReference type="AlphaFoldDB" id="A0A7S2GAM2"/>
<evidence type="ECO:0000313" key="6">
    <source>
        <dbReference type="EMBL" id="CAD9440359.1"/>
    </source>
</evidence>
<feature type="region of interest" description="Disordered" evidence="4">
    <location>
        <begin position="1"/>
        <end position="23"/>
    </location>
</feature>
<sequence length="501" mass="54420">MEPSASSCTPSTFGSGPSASTKALNCSRPLSVLSWPRSVPTRSSRLSPLPAAVPASPPPPPPGAPFWITNPQGLVGRRIAVLWSGGKLYEGKVASYDPTLRKHTVVYDDGDNKSYKMCEKTFWILGRPTNPADESQYIKYEKGVASSVPPPAQPAAAQRSRRATSSTHTPTAAAGQDPATHFGVTCDKSGMNPIVGVRYHVPHADYDLCEAEFAKLPEAEHRKFVKIERPGASWSRLHACAWIKPNTRGEPTSDGFTHSYYEERPCTIYTGVVYAVRWEVGGDNDARSAHWKCRSCGHFSPGNLDGFGWTECQSCGRCADDPPAPTATPADEEAAEEAAALAKVAAAVLAEDEALAIALTAEMWDEEQEEGGVTSATFGSSPPMAVPDQPAVADVSSSSKEKREKREKKRQRDEKHRGSKKERKHCKVPPDFLCPITQEIMTDPVMALDGHSYERDAIQTWFGSGRSRIKSPLTNETLASDLITPNHTLRKVIQDFDAGSD</sequence>
<reference evidence="6" key="1">
    <citation type="submission" date="2021-01" db="EMBL/GenBank/DDBJ databases">
        <authorList>
            <person name="Corre E."/>
            <person name="Pelletier E."/>
            <person name="Niang G."/>
            <person name="Scheremetjew M."/>
            <person name="Finn R."/>
            <person name="Kale V."/>
            <person name="Holt S."/>
            <person name="Cochrane G."/>
            <person name="Meng A."/>
            <person name="Brown T."/>
            <person name="Cohen L."/>
        </authorList>
    </citation>
    <scope>NUCLEOTIDE SEQUENCE</scope>
    <source>
        <strain evidence="6">RCC1693</strain>
    </source>
</reference>
<dbReference type="CDD" id="cd20404">
    <property type="entry name" value="Tudor_Agenet_AtEML-like"/>
    <property type="match status" value="1"/>
</dbReference>
<dbReference type="InterPro" id="IPR013083">
    <property type="entry name" value="Znf_RING/FYVE/PHD"/>
</dbReference>
<dbReference type="EMBL" id="HBGT01028041">
    <property type="protein sequence ID" value="CAD9440359.1"/>
    <property type="molecule type" value="Transcribed_RNA"/>
</dbReference>
<dbReference type="SUPFAM" id="SSF57850">
    <property type="entry name" value="RING/U-box"/>
    <property type="match status" value="2"/>
</dbReference>
<evidence type="ECO:0000256" key="1">
    <source>
        <dbReference type="ARBA" id="ARBA00022723"/>
    </source>
</evidence>
<feature type="compositionally biased region" description="Low complexity" evidence="4">
    <location>
        <begin position="154"/>
        <end position="174"/>
    </location>
</feature>
<dbReference type="SMART" id="SM00504">
    <property type="entry name" value="Ubox"/>
    <property type="match status" value="1"/>
</dbReference>
<feature type="compositionally biased region" description="Basic residues" evidence="4">
    <location>
        <begin position="417"/>
        <end position="426"/>
    </location>
</feature>
<feature type="region of interest" description="Disordered" evidence="4">
    <location>
        <begin position="35"/>
        <end position="65"/>
    </location>
</feature>
<dbReference type="GO" id="GO:0004842">
    <property type="term" value="F:ubiquitin-protein transferase activity"/>
    <property type="evidence" value="ECO:0007669"/>
    <property type="project" value="InterPro"/>
</dbReference>
<feature type="region of interest" description="Disordered" evidence="4">
    <location>
        <begin position="366"/>
        <end position="426"/>
    </location>
</feature>
<keyword evidence="3" id="KW-0862">Zinc</keyword>
<evidence type="ECO:0000259" key="5">
    <source>
        <dbReference type="PROSITE" id="PS51698"/>
    </source>
</evidence>
<feature type="domain" description="U-box" evidence="5">
    <location>
        <begin position="427"/>
        <end position="501"/>
    </location>
</feature>
<organism evidence="6">
    <name type="scientific">Florenciella parvula</name>
    <dbReference type="NCBI Taxonomy" id="236787"/>
    <lineage>
        <taxon>Eukaryota</taxon>
        <taxon>Sar</taxon>
        <taxon>Stramenopiles</taxon>
        <taxon>Ochrophyta</taxon>
        <taxon>Dictyochophyceae</taxon>
        <taxon>Florenciellales</taxon>
        <taxon>Florenciella</taxon>
    </lineage>
</organism>
<keyword evidence="2" id="KW-0863">Zinc-finger</keyword>
<feature type="compositionally biased region" description="Low complexity" evidence="4">
    <location>
        <begin position="43"/>
        <end position="54"/>
    </location>
</feature>
<feature type="compositionally biased region" description="Basic and acidic residues" evidence="4">
    <location>
        <begin position="399"/>
        <end position="416"/>
    </location>
</feature>
<protein>
    <recommendedName>
        <fullName evidence="5">U-box domain-containing protein</fullName>
    </recommendedName>
</protein>
<name>A0A7S2GAM2_9STRA</name>
<dbReference type="PROSITE" id="PS51698">
    <property type="entry name" value="U_BOX"/>
    <property type="match status" value="1"/>
</dbReference>
<evidence type="ECO:0000256" key="3">
    <source>
        <dbReference type="ARBA" id="ARBA00022833"/>
    </source>
</evidence>
<dbReference type="Gene3D" id="2.30.30.140">
    <property type="match status" value="1"/>
</dbReference>
<proteinExistence type="predicted"/>
<dbReference type="PANTHER" id="PTHR46573">
    <property type="entry name" value="WD REPEAT, SAM AND U-BOX DOMAIN-CONTAINING PROTEIN 1"/>
    <property type="match status" value="1"/>
</dbReference>
<feature type="region of interest" description="Disordered" evidence="4">
    <location>
        <begin position="144"/>
        <end position="178"/>
    </location>
</feature>
<dbReference type="Pfam" id="PF04564">
    <property type="entry name" value="U-box"/>
    <property type="match status" value="1"/>
</dbReference>
<dbReference type="PANTHER" id="PTHR46573:SF1">
    <property type="entry name" value="WD REPEAT, SAM AND U-BOX DOMAIN-CONTAINING PROTEIN 1"/>
    <property type="match status" value="1"/>
</dbReference>
<dbReference type="Gene3D" id="3.30.40.10">
    <property type="entry name" value="Zinc/RING finger domain, C3HC4 (zinc finger)"/>
    <property type="match status" value="1"/>
</dbReference>
<dbReference type="SMART" id="SM00291">
    <property type="entry name" value="ZnF_ZZ"/>
    <property type="match status" value="1"/>
</dbReference>
<dbReference type="InterPro" id="IPR003613">
    <property type="entry name" value="Ubox_domain"/>
</dbReference>
<feature type="compositionally biased region" description="Pro residues" evidence="4">
    <location>
        <begin position="55"/>
        <end position="64"/>
    </location>
</feature>
<dbReference type="InterPro" id="IPR052085">
    <property type="entry name" value="WD-SAM-U-box"/>
</dbReference>
<dbReference type="Pfam" id="PF00569">
    <property type="entry name" value="ZZ"/>
    <property type="match status" value="1"/>
</dbReference>